<gene>
    <name evidence="1" type="ORF">O181_011824</name>
</gene>
<comment type="caution">
    <text evidence="1">The sequence shown here is derived from an EMBL/GenBank/DDBJ whole genome shotgun (WGS) entry which is preliminary data.</text>
</comment>
<sequence>MKTPNRYMLRWQIAIQEYRDNIKAGNIDKNADFLSRGELPNTCDNPSYVPPSSEPQFPIEEISITDVGTEFLEEVRESYKKDRNFHVLTSLLDKDFKDEALANSLEDI</sequence>
<reference evidence="1" key="1">
    <citation type="submission" date="2021-03" db="EMBL/GenBank/DDBJ databases">
        <title>Draft genome sequence of rust myrtle Austropuccinia psidii MF-1, a brazilian biotype.</title>
        <authorList>
            <person name="Quecine M.C."/>
            <person name="Pachon D.M.R."/>
            <person name="Bonatelli M.L."/>
            <person name="Correr F.H."/>
            <person name="Franceschini L.M."/>
            <person name="Leite T.F."/>
            <person name="Margarido G.R.A."/>
            <person name="Almeida C.A."/>
            <person name="Ferrarezi J.A."/>
            <person name="Labate C.A."/>
        </authorList>
    </citation>
    <scope>NUCLEOTIDE SEQUENCE</scope>
    <source>
        <strain evidence="1">MF-1</strain>
    </source>
</reference>
<evidence type="ECO:0000313" key="2">
    <source>
        <dbReference type="Proteomes" id="UP000765509"/>
    </source>
</evidence>
<dbReference type="EMBL" id="AVOT02002973">
    <property type="protein sequence ID" value="MBW0472109.1"/>
    <property type="molecule type" value="Genomic_DNA"/>
</dbReference>
<organism evidence="1 2">
    <name type="scientific">Austropuccinia psidii MF-1</name>
    <dbReference type="NCBI Taxonomy" id="1389203"/>
    <lineage>
        <taxon>Eukaryota</taxon>
        <taxon>Fungi</taxon>
        <taxon>Dikarya</taxon>
        <taxon>Basidiomycota</taxon>
        <taxon>Pucciniomycotina</taxon>
        <taxon>Pucciniomycetes</taxon>
        <taxon>Pucciniales</taxon>
        <taxon>Sphaerophragmiaceae</taxon>
        <taxon>Austropuccinia</taxon>
    </lineage>
</organism>
<name>A0A9Q3BTH6_9BASI</name>
<dbReference type="AlphaFoldDB" id="A0A9Q3BTH6"/>
<dbReference type="Proteomes" id="UP000765509">
    <property type="component" value="Unassembled WGS sequence"/>
</dbReference>
<proteinExistence type="predicted"/>
<accession>A0A9Q3BTH6</accession>
<keyword evidence="2" id="KW-1185">Reference proteome</keyword>
<evidence type="ECO:0000313" key="1">
    <source>
        <dbReference type="EMBL" id="MBW0472109.1"/>
    </source>
</evidence>
<protein>
    <submittedName>
        <fullName evidence="1">Uncharacterized protein</fullName>
    </submittedName>
</protein>